<protein>
    <submittedName>
        <fullName evidence="2">Uncharacterized protein</fullName>
    </submittedName>
</protein>
<accession>A0A4Y2WKE9</accession>
<proteinExistence type="predicted"/>
<reference evidence="2 3" key="1">
    <citation type="journal article" date="2019" name="Sci. Rep.">
        <title>Orb-weaving spider Araneus ventricosus genome elucidates the spidroin gene catalogue.</title>
        <authorList>
            <person name="Kono N."/>
            <person name="Nakamura H."/>
            <person name="Ohtoshi R."/>
            <person name="Moran D.A.P."/>
            <person name="Shinohara A."/>
            <person name="Yoshida Y."/>
            <person name="Fujiwara M."/>
            <person name="Mori M."/>
            <person name="Tomita M."/>
            <person name="Arakawa K."/>
        </authorList>
    </citation>
    <scope>NUCLEOTIDE SEQUENCE [LARGE SCALE GENOMIC DNA]</scope>
</reference>
<evidence type="ECO:0000313" key="3">
    <source>
        <dbReference type="Proteomes" id="UP000499080"/>
    </source>
</evidence>
<keyword evidence="3" id="KW-1185">Reference proteome</keyword>
<evidence type="ECO:0000313" key="2">
    <source>
        <dbReference type="EMBL" id="GBO36842.1"/>
    </source>
</evidence>
<name>A0A4Y2WKE9_ARAVE</name>
<dbReference type="Proteomes" id="UP000499080">
    <property type="component" value="Unassembled WGS sequence"/>
</dbReference>
<organism evidence="2 3">
    <name type="scientific">Araneus ventricosus</name>
    <name type="common">Orbweaver spider</name>
    <name type="synonym">Epeira ventricosa</name>
    <dbReference type="NCBI Taxonomy" id="182803"/>
    <lineage>
        <taxon>Eukaryota</taxon>
        <taxon>Metazoa</taxon>
        <taxon>Ecdysozoa</taxon>
        <taxon>Arthropoda</taxon>
        <taxon>Chelicerata</taxon>
        <taxon>Arachnida</taxon>
        <taxon>Araneae</taxon>
        <taxon>Araneomorphae</taxon>
        <taxon>Entelegynae</taxon>
        <taxon>Araneoidea</taxon>
        <taxon>Araneidae</taxon>
        <taxon>Araneus</taxon>
    </lineage>
</organism>
<gene>
    <name evidence="2" type="ORF">AVEN_64036_1</name>
</gene>
<dbReference type="EMBL" id="BGPR01061118">
    <property type="protein sequence ID" value="GBO36842.1"/>
    <property type="molecule type" value="Genomic_DNA"/>
</dbReference>
<sequence length="149" mass="16286">MSIQNRPAYGIAATGTPGNCNGNGARCQHRNGERVRNGRIHNNNRQSPVINEQQRACNQRRAVRATCASPAARRSTAVQHHQREQRVAIQRMANTNNKIRSVTTCQQRTTTPNAINGNRGNAVQRPSGTARTNATGNSARKYAATQQST</sequence>
<dbReference type="AlphaFoldDB" id="A0A4Y2WKE9"/>
<feature type="region of interest" description="Disordered" evidence="1">
    <location>
        <begin position="109"/>
        <end position="149"/>
    </location>
</feature>
<comment type="caution">
    <text evidence="2">The sequence shown here is derived from an EMBL/GenBank/DDBJ whole genome shotgun (WGS) entry which is preliminary data.</text>
</comment>
<evidence type="ECO:0000256" key="1">
    <source>
        <dbReference type="SAM" id="MobiDB-lite"/>
    </source>
</evidence>